<reference evidence="1" key="1">
    <citation type="submission" date="2023-03" db="EMBL/GenBank/DDBJ databases">
        <title>Massive genome expansion in bonnet fungi (Mycena s.s.) driven by repeated elements and novel gene families across ecological guilds.</title>
        <authorList>
            <consortium name="Lawrence Berkeley National Laboratory"/>
            <person name="Harder C.B."/>
            <person name="Miyauchi S."/>
            <person name="Viragh M."/>
            <person name="Kuo A."/>
            <person name="Thoen E."/>
            <person name="Andreopoulos B."/>
            <person name="Lu D."/>
            <person name="Skrede I."/>
            <person name="Drula E."/>
            <person name="Henrissat B."/>
            <person name="Morin E."/>
            <person name="Kohler A."/>
            <person name="Barry K."/>
            <person name="LaButti K."/>
            <person name="Morin E."/>
            <person name="Salamov A."/>
            <person name="Lipzen A."/>
            <person name="Mereny Z."/>
            <person name="Hegedus B."/>
            <person name="Baldrian P."/>
            <person name="Stursova M."/>
            <person name="Weitz H."/>
            <person name="Taylor A."/>
            <person name="Grigoriev I.V."/>
            <person name="Nagy L.G."/>
            <person name="Martin F."/>
            <person name="Kauserud H."/>
        </authorList>
    </citation>
    <scope>NUCLEOTIDE SEQUENCE</scope>
    <source>
        <strain evidence="1">9284</strain>
    </source>
</reference>
<accession>A0AAD7FAQ2</accession>
<gene>
    <name evidence="1" type="ORF">FB45DRAFT_378872</name>
</gene>
<name>A0AAD7FAQ2_9AGAR</name>
<dbReference type="EMBL" id="JARKIF010000043">
    <property type="protein sequence ID" value="KAJ7608704.1"/>
    <property type="molecule type" value="Genomic_DNA"/>
</dbReference>
<sequence>MPLRLHTLYLAYRWPSDLAVTGMKQLLSRPTLKHVQIRCNSRDSEDIFQSLFESLAPSVKEMEFFPVRMLPLVRETPTVLYRGMPLRIESFRFTGAFSAGMLWLESAAARHYLDFSHLRRLNMGLHYRYLETPLLLAAASTIEVLKLDTSHETGIVDISSYTRIETLCISCEQDDDLWTAAGIIQSIPRSITGCRIQKLWIAGPLSDSGMAAIRDHFAETLPNALLDALEMRYTEPPESVGERPPRTPEYFR</sequence>
<dbReference type="AlphaFoldDB" id="A0AAD7FAQ2"/>
<evidence type="ECO:0000313" key="2">
    <source>
        <dbReference type="Proteomes" id="UP001221142"/>
    </source>
</evidence>
<evidence type="ECO:0000313" key="1">
    <source>
        <dbReference type="EMBL" id="KAJ7608704.1"/>
    </source>
</evidence>
<organism evidence="1 2">
    <name type="scientific">Roridomyces roridus</name>
    <dbReference type="NCBI Taxonomy" id="1738132"/>
    <lineage>
        <taxon>Eukaryota</taxon>
        <taxon>Fungi</taxon>
        <taxon>Dikarya</taxon>
        <taxon>Basidiomycota</taxon>
        <taxon>Agaricomycotina</taxon>
        <taxon>Agaricomycetes</taxon>
        <taxon>Agaricomycetidae</taxon>
        <taxon>Agaricales</taxon>
        <taxon>Marasmiineae</taxon>
        <taxon>Mycenaceae</taxon>
        <taxon>Roridomyces</taxon>
    </lineage>
</organism>
<dbReference type="Proteomes" id="UP001221142">
    <property type="component" value="Unassembled WGS sequence"/>
</dbReference>
<comment type="caution">
    <text evidence="1">The sequence shown here is derived from an EMBL/GenBank/DDBJ whole genome shotgun (WGS) entry which is preliminary data.</text>
</comment>
<protein>
    <submittedName>
        <fullName evidence="1">Uncharacterized protein</fullName>
    </submittedName>
</protein>
<keyword evidence="2" id="KW-1185">Reference proteome</keyword>
<proteinExistence type="predicted"/>